<dbReference type="GO" id="GO:0005634">
    <property type="term" value="C:nucleus"/>
    <property type="evidence" value="ECO:0007669"/>
    <property type="project" value="UniProtKB-SubCell"/>
</dbReference>
<dbReference type="GO" id="GO:0008408">
    <property type="term" value="F:3'-5' exonuclease activity"/>
    <property type="evidence" value="ECO:0007669"/>
    <property type="project" value="InterPro"/>
</dbReference>
<keyword evidence="4" id="KW-0540">Nuclease</keyword>
<dbReference type="FunFam" id="3.30.420.10:FF:000007">
    <property type="entry name" value="Interferon-stimulated exonuclease gene 20"/>
    <property type="match status" value="1"/>
</dbReference>
<keyword evidence="7" id="KW-0539">Nucleus</keyword>
<evidence type="ECO:0000256" key="6">
    <source>
        <dbReference type="ARBA" id="ARBA00022839"/>
    </source>
</evidence>
<dbReference type="InterPro" id="IPR037431">
    <property type="entry name" value="REX4_DEDDh_dom"/>
</dbReference>
<gene>
    <name evidence="9" type="ORF">RUM43_007562</name>
</gene>
<comment type="caution">
    <text evidence="9">The sequence shown here is derived from an EMBL/GenBank/DDBJ whole genome shotgun (WGS) entry which is preliminary data.</text>
</comment>
<evidence type="ECO:0000256" key="4">
    <source>
        <dbReference type="ARBA" id="ARBA00022722"/>
    </source>
</evidence>
<sequence>MNRDTVTIISKGDVSANWLKFQHHEKSMSSPTKVNEKRQTKQLYLKTNEERRPDDLGNATKIIHRKQTKQFNFKNKKVVTKVLALDCEMVSDMNNVDMLARISVVNFRLECIYDKFVKPQSKVGDFRTRFSGIREDDLVNGADFEDIQREVKQMLKSKILVGHALHNDFRVLKFGHHKQLIRDTSRYEPFRQANGMKSPSLKKLAKEFLNEDIQEGEHDSVEDAKAAMKLYKKYRKDWEVSLQRTRHRNEDQKINK</sequence>
<dbReference type="Proteomes" id="UP001372834">
    <property type="component" value="Unassembled WGS sequence"/>
</dbReference>
<dbReference type="InterPro" id="IPR012337">
    <property type="entry name" value="RNaseH-like_sf"/>
</dbReference>
<dbReference type="AlphaFoldDB" id="A0AAN8P8P7"/>
<protein>
    <recommendedName>
        <fullName evidence="3">RNA exonuclease 4</fullName>
    </recommendedName>
</protein>
<evidence type="ECO:0000256" key="1">
    <source>
        <dbReference type="ARBA" id="ARBA00004123"/>
    </source>
</evidence>
<organism evidence="9 10">
    <name type="scientific">Polyplax serrata</name>
    <name type="common">Common mouse louse</name>
    <dbReference type="NCBI Taxonomy" id="468196"/>
    <lineage>
        <taxon>Eukaryota</taxon>
        <taxon>Metazoa</taxon>
        <taxon>Ecdysozoa</taxon>
        <taxon>Arthropoda</taxon>
        <taxon>Hexapoda</taxon>
        <taxon>Insecta</taxon>
        <taxon>Pterygota</taxon>
        <taxon>Neoptera</taxon>
        <taxon>Paraneoptera</taxon>
        <taxon>Psocodea</taxon>
        <taxon>Troctomorpha</taxon>
        <taxon>Phthiraptera</taxon>
        <taxon>Anoplura</taxon>
        <taxon>Polyplacidae</taxon>
        <taxon>Polyplax</taxon>
    </lineage>
</organism>
<evidence type="ECO:0000256" key="2">
    <source>
        <dbReference type="ARBA" id="ARBA00010489"/>
    </source>
</evidence>
<dbReference type="Gene3D" id="3.30.420.10">
    <property type="entry name" value="Ribonuclease H-like superfamily/Ribonuclease H"/>
    <property type="match status" value="1"/>
</dbReference>
<comment type="subcellular location">
    <subcellularLocation>
        <location evidence="1">Nucleus</location>
    </subcellularLocation>
</comment>
<comment type="similarity">
    <text evidence="2">Belongs to the REXO4 family.</text>
</comment>
<dbReference type="Pfam" id="PF00929">
    <property type="entry name" value="RNase_T"/>
    <property type="match status" value="1"/>
</dbReference>
<dbReference type="InterPro" id="IPR047021">
    <property type="entry name" value="REXO1/3/4-like"/>
</dbReference>
<dbReference type="SMART" id="SM00479">
    <property type="entry name" value="EXOIII"/>
    <property type="match status" value="1"/>
</dbReference>
<dbReference type="GO" id="GO:0003676">
    <property type="term" value="F:nucleic acid binding"/>
    <property type="evidence" value="ECO:0007669"/>
    <property type="project" value="InterPro"/>
</dbReference>
<evidence type="ECO:0000313" key="9">
    <source>
        <dbReference type="EMBL" id="KAK6639290.1"/>
    </source>
</evidence>
<evidence type="ECO:0000256" key="7">
    <source>
        <dbReference type="ARBA" id="ARBA00023242"/>
    </source>
</evidence>
<dbReference type="InterPro" id="IPR036397">
    <property type="entry name" value="RNaseH_sf"/>
</dbReference>
<evidence type="ECO:0000259" key="8">
    <source>
        <dbReference type="SMART" id="SM00479"/>
    </source>
</evidence>
<reference evidence="9 10" key="1">
    <citation type="submission" date="2023-10" db="EMBL/GenBank/DDBJ databases">
        <title>Genomes of two closely related lineages of the louse Polyplax serrata with different host specificities.</title>
        <authorList>
            <person name="Martinu J."/>
            <person name="Tarabai H."/>
            <person name="Stefka J."/>
            <person name="Hypsa V."/>
        </authorList>
    </citation>
    <scope>NUCLEOTIDE SEQUENCE [LARGE SCALE GENOMIC DNA]</scope>
    <source>
        <strain evidence="9">HR10_N</strain>
    </source>
</reference>
<dbReference type="GO" id="GO:0006364">
    <property type="term" value="P:rRNA processing"/>
    <property type="evidence" value="ECO:0007669"/>
    <property type="project" value="InterPro"/>
</dbReference>
<dbReference type="PANTHER" id="PTHR12801">
    <property type="entry name" value="RNA EXONUCLEASE REXO1 / RECO3 FAMILY MEMBER-RELATED"/>
    <property type="match status" value="1"/>
</dbReference>
<dbReference type="PANTHER" id="PTHR12801:SF158">
    <property type="entry name" value="RNA EXONUCLEASE 4"/>
    <property type="match status" value="1"/>
</dbReference>
<keyword evidence="6" id="KW-0269">Exonuclease</keyword>
<name>A0AAN8P8P7_POLSC</name>
<evidence type="ECO:0000313" key="10">
    <source>
        <dbReference type="Proteomes" id="UP001372834"/>
    </source>
</evidence>
<accession>A0AAN8P8P7</accession>
<feature type="domain" description="Exonuclease" evidence="8">
    <location>
        <begin position="81"/>
        <end position="240"/>
    </location>
</feature>
<proteinExistence type="inferred from homology"/>
<keyword evidence="5" id="KW-0378">Hydrolase</keyword>
<dbReference type="InterPro" id="IPR013520">
    <property type="entry name" value="Ribonucl_H"/>
</dbReference>
<dbReference type="SUPFAM" id="SSF53098">
    <property type="entry name" value="Ribonuclease H-like"/>
    <property type="match status" value="1"/>
</dbReference>
<dbReference type="CDD" id="cd06144">
    <property type="entry name" value="REX4_like"/>
    <property type="match status" value="1"/>
</dbReference>
<dbReference type="EMBL" id="JAWJWE010000003">
    <property type="protein sequence ID" value="KAK6639290.1"/>
    <property type="molecule type" value="Genomic_DNA"/>
</dbReference>
<evidence type="ECO:0000256" key="5">
    <source>
        <dbReference type="ARBA" id="ARBA00022801"/>
    </source>
</evidence>
<evidence type="ECO:0000256" key="3">
    <source>
        <dbReference type="ARBA" id="ARBA00016937"/>
    </source>
</evidence>